<dbReference type="InterPro" id="IPR010064">
    <property type="entry name" value="HK97-gp10_tail"/>
</dbReference>
<dbReference type="Pfam" id="PF04883">
    <property type="entry name" value="HK97-gp10_like"/>
    <property type="match status" value="1"/>
</dbReference>
<evidence type="ECO:0000313" key="1">
    <source>
        <dbReference type="EMBL" id="KKN51398.1"/>
    </source>
</evidence>
<dbReference type="EMBL" id="LAZR01001064">
    <property type="protein sequence ID" value="KKN51398.1"/>
    <property type="molecule type" value="Genomic_DNA"/>
</dbReference>
<dbReference type="AlphaFoldDB" id="A0A0F9UCR8"/>
<reference evidence="1" key="1">
    <citation type="journal article" date="2015" name="Nature">
        <title>Complex archaea that bridge the gap between prokaryotes and eukaryotes.</title>
        <authorList>
            <person name="Spang A."/>
            <person name="Saw J.H."/>
            <person name="Jorgensen S.L."/>
            <person name="Zaremba-Niedzwiedzka K."/>
            <person name="Martijn J."/>
            <person name="Lind A.E."/>
            <person name="van Eijk R."/>
            <person name="Schleper C."/>
            <person name="Guy L."/>
            <person name="Ettema T.J."/>
        </authorList>
    </citation>
    <scope>NUCLEOTIDE SEQUENCE</scope>
</reference>
<sequence length="131" mass="14289">MPSSMMPSLTITGLDAMLQKLGAMKLDQAGRVFNTPVSRAFLRGGLHLEGKVKEGTRVRTGRLRSSYATRQTKPLRVEVGTNTVYAPFVGSKGRPTGFTGAGEAHIAEVIKKEKGRVRDIVQQGIREMMES</sequence>
<gene>
    <name evidence="1" type="ORF">LCGC14_0622950</name>
</gene>
<comment type="caution">
    <text evidence="1">The sequence shown here is derived from an EMBL/GenBank/DDBJ whole genome shotgun (WGS) entry which is preliminary data.</text>
</comment>
<proteinExistence type="predicted"/>
<organism evidence="1">
    <name type="scientific">marine sediment metagenome</name>
    <dbReference type="NCBI Taxonomy" id="412755"/>
    <lineage>
        <taxon>unclassified sequences</taxon>
        <taxon>metagenomes</taxon>
        <taxon>ecological metagenomes</taxon>
    </lineage>
</organism>
<evidence type="ECO:0008006" key="2">
    <source>
        <dbReference type="Google" id="ProtNLM"/>
    </source>
</evidence>
<accession>A0A0F9UCR8</accession>
<protein>
    <recommendedName>
        <fullName evidence="2">HK97 gp10 family phage protein</fullName>
    </recommendedName>
</protein>
<name>A0A0F9UCR8_9ZZZZ</name>